<dbReference type="RefSeq" id="WP_058388144.1">
    <property type="nucleotide sequence ID" value="NZ_LNXW01000013.1"/>
</dbReference>
<dbReference type="Pfam" id="PF00578">
    <property type="entry name" value="AhpC-TSA"/>
    <property type="match status" value="1"/>
</dbReference>
<feature type="signal peptide" evidence="1">
    <location>
        <begin position="1"/>
        <end position="23"/>
    </location>
</feature>
<dbReference type="InterPro" id="IPR000866">
    <property type="entry name" value="AhpC/TSA"/>
</dbReference>
<comment type="caution">
    <text evidence="3">The sequence shown here is derived from an EMBL/GenBank/DDBJ whole genome shotgun (WGS) entry which is preliminary data.</text>
</comment>
<dbReference type="STRING" id="28084.Lche_2897"/>
<dbReference type="GO" id="GO:0016209">
    <property type="term" value="F:antioxidant activity"/>
    <property type="evidence" value="ECO:0007669"/>
    <property type="project" value="InterPro"/>
</dbReference>
<dbReference type="Proteomes" id="UP000054921">
    <property type="component" value="Unassembled WGS sequence"/>
</dbReference>
<feature type="domain" description="Thioredoxin" evidence="2">
    <location>
        <begin position="16"/>
        <end position="153"/>
    </location>
</feature>
<evidence type="ECO:0000256" key="1">
    <source>
        <dbReference type="SAM" id="SignalP"/>
    </source>
</evidence>
<dbReference type="InterPro" id="IPR050553">
    <property type="entry name" value="Thioredoxin_ResA/DsbE_sf"/>
</dbReference>
<sequence length="153" mass="17008">MNSKIKNLFVAFILMSVASLSQADVLLKDTLGNTIPFSSLKGKWVLINYWAGWCKTCIDEIPELNRFYQKHEKDPIVLFAVNYDGLPIHKQKKLIQKFNILYPSLASDPALALGLGDIIGVPVTFVINPKGELVDTLYGGQDIKTLDTAIKKA</sequence>
<dbReference type="EMBL" id="LNXW01000013">
    <property type="protein sequence ID" value="KTC80877.1"/>
    <property type="molecule type" value="Genomic_DNA"/>
</dbReference>
<dbReference type="Gene3D" id="3.40.30.10">
    <property type="entry name" value="Glutaredoxin"/>
    <property type="match status" value="1"/>
</dbReference>
<dbReference type="OrthoDB" id="9796554at2"/>
<gene>
    <name evidence="3" type="ORF">Lche_2897</name>
</gene>
<proteinExistence type="predicted"/>
<dbReference type="SUPFAM" id="SSF52833">
    <property type="entry name" value="Thioredoxin-like"/>
    <property type="match status" value="1"/>
</dbReference>
<feature type="chain" id="PRO_5006911855" evidence="1">
    <location>
        <begin position="24"/>
        <end position="153"/>
    </location>
</feature>
<reference evidence="3 4" key="1">
    <citation type="submission" date="2015-11" db="EMBL/GenBank/DDBJ databases">
        <title>Genomic analysis of 38 Legionella species identifies large and diverse effector repertoires.</title>
        <authorList>
            <person name="Burstein D."/>
            <person name="Amaro F."/>
            <person name="Zusman T."/>
            <person name="Lifshitz Z."/>
            <person name="Cohen O."/>
            <person name="Gilbert J.A."/>
            <person name="Pupko T."/>
            <person name="Shuman H.A."/>
            <person name="Segal G."/>
        </authorList>
    </citation>
    <scope>NUCLEOTIDE SEQUENCE [LARGE SCALE GENOMIC DNA]</scope>
    <source>
        <strain evidence="3 4">ORW</strain>
    </source>
</reference>
<evidence type="ECO:0000313" key="3">
    <source>
        <dbReference type="EMBL" id="KTC80877.1"/>
    </source>
</evidence>
<evidence type="ECO:0000313" key="4">
    <source>
        <dbReference type="Proteomes" id="UP000054921"/>
    </source>
</evidence>
<keyword evidence="1" id="KW-0732">Signal</keyword>
<dbReference type="AlphaFoldDB" id="A0A0W0SCT8"/>
<organism evidence="3 4">
    <name type="scientific">Legionella cherrii</name>
    <dbReference type="NCBI Taxonomy" id="28084"/>
    <lineage>
        <taxon>Bacteria</taxon>
        <taxon>Pseudomonadati</taxon>
        <taxon>Pseudomonadota</taxon>
        <taxon>Gammaproteobacteria</taxon>
        <taxon>Legionellales</taxon>
        <taxon>Legionellaceae</taxon>
        <taxon>Legionella</taxon>
    </lineage>
</organism>
<dbReference type="PANTHER" id="PTHR42852">
    <property type="entry name" value="THIOL:DISULFIDE INTERCHANGE PROTEIN DSBE"/>
    <property type="match status" value="1"/>
</dbReference>
<dbReference type="GO" id="GO:0016491">
    <property type="term" value="F:oxidoreductase activity"/>
    <property type="evidence" value="ECO:0007669"/>
    <property type="project" value="InterPro"/>
</dbReference>
<name>A0A0W0SCT8_9GAMM</name>
<protein>
    <submittedName>
        <fullName evidence="3">Thiol-disulfide oxidoreductase</fullName>
    </submittedName>
</protein>
<dbReference type="InterPro" id="IPR036249">
    <property type="entry name" value="Thioredoxin-like_sf"/>
</dbReference>
<dbReference type="PROSITE" id="PS51352">
    <property type="entry name" value="THIOREDOXIN_2"/>
    <property type="match status" value="1"/>
</dbReference>
<dbReference type="CDD" id="cd02966">
    <property type="entry name" value="TlpA_like_family"/>
    <property type="match status" value="1"/>
</dbReference>
<accession>A0A0W0SCT8</accession>
<dbReference type="PANTHER" id="PTHR42852:SF18">
    <property type="entry name" value="CHROMOSOME UNDETERMINED SCAFFOLD_47, WHOLE GENOME SHOTGUN SEQUENCE"/>
    <property type="match status" value="1"/>
</dbReference>
<dbReference type="InterPro" id="IPR013766">
    <property type="entry name" value="Thioredoxin_domain"/>
</dbReference>
<evidence type="ECO:0000259" key="2">
    <source>
        <dbReference type="PROSITE" id="PS51352"/>
    </source>
</evidence>
<dbReference type="PATRIC" id="fig|28084.5.peg.3142"/>